<evidence type="ECO:0000259" key="5">
    <source>
        <dbReference type="PROSITE" id="PS51387"/>
    </source>
</evidence>
<evidence type="ECO:0000256" key="3">
    <source>
        <dbReference type="ARBA" id="ARBA00022827"/>
    </source>
</evidence>
<sequence>MCGEEGVRNSRRGQLPPQNCNLYPWHRDFPTLPQTGIGVPCVMKGWLLKYRYSKYIRNIQDVGTFRFLSLCILCVFGPYISCTSRCLSAMSSHDRAVPQPGNASHSENTYAPLVLPPKIDQKAFDEFINTVVALVGTDNVDVITSKAQIDDKSYEDPTYTHDPHHILAQDHFLASAVVAPRNVSDVQSVQPTDKETNLLYAVARADKPSTRAIVRAANKISLPLWPISIGRNSGYGGAGPRVRGSVVLNMGKNMSKILEVNVEGAYCLVEPGVTFLDMHNYLVENNLRDKLWIDVPDLGGGSILGNTLDRGVGYTPYDHWMMHCGMEVVLPNGELMRTGMGALPDPKRPETEGLAPEDQPWNKSAQLFPYGFGPYVDGLFSQSNLGIVTKMGMWLFPNPGGYQSYLITLPKDEDLKQAVDIIRPLRLGMVLQNVPTIRHILLDAAVMGPKTDYTSKTEPLTDAELDEIAKKLNLGRWNFYGALYGPEPIRNVLWQVIKGAFSAIPGARFYFPEDVPANAVLHTRHKTMQGIPTLDELKWVSWLPNGAHLFFSPIARVVGEDAMAQYAVTKRRCKEAGLDFIGTFTVGLREMHHIVCIVFNKRDEEQKKKAHRLIKTLIDDCAARGWGEYRTHLAVMDQIMGTYSWNDGSFLRFNEVIKNAVDPNGIMAPGKSGVWPKQYSKETWRL</sequence>
<name>A0AA39GK12_SARSR</name>
<dbReference type="Pfam" id="PF02913">
    <property type="entry name" value="FAD-oxidase_C"/>
    <property type="match status" value="1"/>
</dbReference>
<dbReference type="EMBL" id="JAPDFR010000004">
    <property type="protein sequence ID" value="KAK0387432.1"/>
    <property type="molecule type" value="Genomic_DNA"/>
</dbReference>
<dbReference type="GO" id="GO:1903457">
    <property type="term" value="P:lactate catabolic process"/>
    <property type="evidence" value="ECO:0007669"/>
    <property type="project" value="TreeGrafter"/>
</dbReference>
<evidence type="ECO:0000313" key="7">
    <source>
        <dbReference type="Proteomes" id="UP001175261"/>
    </source>
</evidence>
<dbReference type="Gene3D" id="3.40.462.10">
    <property type="entry name" value="FAD-linked oxidases, C-terminal domain"/>
    <property type="match status" value="1"/>
</dbReference>
<proteinExistence type="predicted"/>
<dbReference type="InterPro" id="IPR004113">
    <property type="entry name" value="FAD-bd_oxidored_4_C"/>
</dbReference>
<dbReference type="Gene3D" id="3.30.465.10">
    <property type="match status" value="1"/>
</dbReference>
<dbReference type="InterPro" id="IPR016166">
    <property type="entry name" value="FAD-bd_PCMH"/>
</dbReference>
<comment type="cofactor">
    <cofactor evidence="1">
        <name>FAD</name>
        <dbReference type="ChEBI" id="CHEBI:57692"/>
    </cofactor>
</comment>
<dbReference type="InterPro" id="IPR036318">
    <property type="entry name" value="FAD-bd_PCMH-like_sf"/>
</dbReference>
<accession>A0AA39GK12</accession>
<evidence type="ECO:0000256" key="1">
    <source>
        <dbReference type="ARBA" id="ARBA00001974"/>
    </source>
</evidence>
<evidence type="ECO:0000256" key="2">
    <source>
        <dbReference type="ARBA" id="ARBA00022630"/>
    </source>
</evidence>
<dbReference type="InterPro" id="IPR016170">
    <property type="entry name" value="Cytok_DH_C_sf"/>
</dbReference>
<dbReference type="Proteomes" id="UP001175261">
    <property type="component" value="Unassembled WGS sequence"/>
</dbReference>
<dbReference type="GO" id="GO:0005739">
    <property type="term" value="C:mitochondrion"/>
    <property type="evidence" value="ECO:0007669"/>
    <property type="project" value="TreeGrafter"/>
</dbReference>
<dbReference type="SUPFAM" id="SSF56176">
    <property type="entry name" value="FAD-binding/transporter-associated domain-like"/>
    <property type="match status" value="1"/>
</dbReference>
<evidence type="ECO:0000256" key="4">
    <source>
        <dbReference type="ARBA" id="ARBA00023002"/>
    </source>
</evidence>
<gene>
    <name evidence="6" type="ORF">NLU13_5744</name>
</gene>
<keyword evidence="4" id="KW-0560">Oxidoreductase</keyword>
<dbReference type="PANTHER" id="PTHR11748">
    <property type="entry name" value="D-LACTATE DEHYDROGENASE"/>
    <property type="match status" value="1"/>
</dbReference>
<organism evidence="6 7">
    <name type="scientific">Sarocladium strictum</name>
    <name type="common">Black bundle disease fungus</name>
    <name type="synonym">Acremonium strictum</name>
    <dbReference type="NCBI Taxonomy" id="5046"/>
    <lineage>
        <taxon>Eukaryota</taxon>
        <taxon>Fungi</taxon>
        <taxon>Dikarya</taxon>
        <taxon>Ascomycota</taxon>
        <taxon>Pezizomycotina</taxon>
        <taxon>Sordariomycetes</taxon>
        <taxon>Hypocreomycetidae</taxon>
        <taxon>Hypocreales</taxon>
        <taxon>Sarocladiaceae</taxon>
        <taxon>Sarocladium</taxon>
    </lineage>
</organism>
<dbReference type="PANTHER" id="PTHR11748:SF114">
    <property type="entry name" value="ARYL-ALCOHOL OXIDASE VANILLYL-ALCOHOL OXIDASE (AFU_ORTHOLOGUE AFUA_3G09500)-RELATED"/>
    <property type="match status" value="1"/>
</dbReference>
<dbReference type="InterPro" id="IPR016164">
    <property type="entry name" value="FAD-linked_Oxase-like_C"/>
</dbReference>
<protein>
    <recommendedName>
        <fullName evidence="5">FAD-binding PCMH-type domain-containing protein</fullName>
    </recommendedName>
</protein>
<dbReference type="GO" id="GO:0008720">
    <property type="term" value="F:D-lactate dehydrogenase (NAD+) activity"/>
    <property type="evidence" value="ECO:0007669"/>
    <property type="project" value="TreeGrafter"/>
</dbReference>
<keyword evidence="2" id="KW-0285">Flavoprotein</keyword>
<reference evidence="6" key="1">
    <citation type="submission" date="2022-10" db="EMBL/GenBank/DDBJ databases">
        <title>Determination and structural analysis of whole genome sequence of Sarocladium strictum F4-1.</title>
        <authorList>
            <person name="Hu L."/>
            <person name="Jiang Y."/>
        </authorList>
    </citation>
    <scope>NUCLEOTIDE SEQUENCE</scope>
    <source>
        <strain evidence="6">F4-1</strain>
    </source>
</reference>
<dbReference type="AlphaFoldDB" id="A0AA39GK12"/>
<keyword evidence="3" id="KW-0274">FAD</keyword>
<dbReference type="InterPro" id="IPR016171">
    <property type="entry name" value="Vanillyl_alc_oxidase_C-sub2"/>
</dbReference>
<dbReference type="InterPro" id="IPR016169">
    <property type="entry name" value="FAD-bd_PCMH_sub2"/>
</dbReference>
<dbReference type="SUPFAM" id="SSF55103">
    <property type="entry name" value="FAD-linked oxidases, C-terminal domain"/>
    <property type="match status" value="1"/>
</dbReference>
<dbReference type="Gene3D" id="1.10.45.10">
    <property type="entry name" value="Vanillyl-alcohol Oxidase, Chain A, domain 4"/>
    <property type="match status" value="1"/>
</dbReference>
<dbReference type="GO" id="GO:0071949">
    <property type="term" value="F:FAD binding"/>
    <property type="evidence" value="ECO:0007669"/>
    <property type="project" value="InterPro"/>
</dbReference>
<dbReference type="Pfam" id="PF01565">
    <property type="entry name" value="FAD_binding_4"/>
    <property type="match status" value="1"/>
</dbReference>
<evidence type="ECO:0000313" key="6">
    <source>
        <dbReference type="EMBL" id="KAK0387432.1"/>
    </source>
</evidence>
<dbReference type="GO" id="GO:0004458">
    <property type="term" value="F:D-lactate dehydrogenase (cytochrome) activity"/>
    <property type="evidence" value="ECO:0007669"/>
    <property type="project" value="TreeGrafter"/>
</dbReference>
<dbReference type="InterPro" id="IPR016167">
    <property type="entry name" value="FAD-bd_PCMH_sub1"/>
</dbReference>
<dbReference type="InterPro" id="IPR006094">
    <property type="entry name" value="Oxid_FAD_bind_N"/>
</dbReference>
<dbReference type="PROSITE" id="PS51387">
    <property type="entry name" value="FAD_PCMH"/>
    <property type="match status" value="1"/>
</dbReference>
<feature type="domain" description="FAD-binding PCMH-type" evidence="5">
    <location>
        <begin position="197"/>
        <end position="398"/>
    </location>
</feature>
<comment type="caution">
    <text evidence="6">The sequence shown here is derived from an EMBL/GenBank/DDBJ whole genome shotgun (WGS) entry which is preliminary data.</text>
</comment>
<dbReference type="Gene3D" id="3.30.43.10">
    <property type="entry name" value="Uridine Diphospho-n-acetylenolpyruvylglucosamine Reductase, domain 2"/>
    <property type="match status" value="2"/>
</dbReference>
<keyword evidence="7" id="KW-1185">Reference proteome</keyword>